<evidence type="ECO:0000256" key="1">
    <source>
        <dbReference type="SAM" id="MobiDB-lite"/>
    </source>
</evidence>
<reference evidence="2 3" key="1">
    <citation type="journal article" date="2013" name="PLoS ONE">
        <title>Predicting the Proteins of Angomonas deanei, Strigomonas culicis and Their Respective Endosymbionts Reveals New Aspects of the Trypanosomatidae Family.</title>
        <authorList>
            <person name="Motta M.C."/>
            <person name="Martins A.C."/>
            <person name="de Souza S.S."/>
            <person name="Catta-Preta C.M."/>
            <person name="Silva R."/>
            <person name="Klein C.C."/>
            <person name="de Almeida L.G."/>
            <person name="de Lima Cunha O."/>
            <person name="Ciapina L.P."/>
            <person name="Brocchi M."/>
            <person name="Colabardini A.C."/>
            <person name="de Araujo Lima B."/>
            <person name="Machado C.R."/>
            <person name="de Almeida Soares C.M."/>
            <person name="Probst C.M."/>
            <person name="de Menezes C.B."/>
            <person name="Thompson C.E."/>
            <person name="Bartholomeu D.C."/>
            <person name="Gradia D.F."/>
            <person name="Pavoni D.P."/>
            <person name="Grisard E.C."/>
            <person name="Fantinatti-Garboggini F."/>
            <person name="Marchini F.K."/>
            <person name="Rodrigues-Luiz G.F."/>
            <person name="Wagner G."/>
            <person name="Goldman G.H."/>
            <person name="Fietto J.L."/>
            <person name="Elias M.C."/>
            <person name="Goldman M.H."/>
            <person name="Sagot M.F."/>
            <person name="Pereira M."/>
            <person name="Stoco P.H."/>
            <person name="de Mendonca-Neto R.P."/>
            <person name="Teixeira S.M."/>
            <person name="Maciel T.E."/>
            <person name="de Oliveira Mendes T.A."/>
            <person name="Urmenyi T.P."/>
            <person name="de Souza W."/>
            <person name="Schenkman S."/>
            <person name="de Vasconcelos A.T."/>
        </authorList>
    </citation>
    <scope>NUCLEOTIDE SEQUENCE [LARGE SCALE GENOMIC DNA]</scope>
</reference>
<dbReference type="EMBL" id="ATMH01003216">
    <property type="protein sequence ID" value="EPY31809.1"/>
    <property type="molecule type" value="Genomic_DNA"/>
</dbReference>
<protein>
    <submittedName>
        <fullName evidence="2">Uncharacterized protein</fullName>
    </submittedName>
</protein>
<evidence type="ECO:0000313" key="2">
    <source>
        <dbReference type="EMBL" id="EPY31809.1"/>
    </source>
</evidence>
<dbReference type="AlphaFoldDB" id="S9USN0"/>
<feature type="region of interest" description="Disordered" evidence="1">
    <location>
        <begin position="55"/>
        <end position="76"/>
    </location>
</feature>
<sequence length="229" mass="25519">MLFLLYPPSSVFFSTLFYVDYIDRDRVRSIGRYSIMSFASWSEQKGMVLPQHMHGPSAAAVRDGPHGSGQGSHEKGRGRAAAAALTPAFFELTCAETMARTLVQCDEMTAFQRVVSLRVAEMHGGWGFSQEDRTAHLYCARCGQDTNLPDRRTSASSSKYQKPLAERAKRLDTQCCSLKELDGDGCRYANEVATMLQRRADFNRDFPSLQARLHNASDGIRSTVASYIL</sequence>
<keyword evidence="3" id="KW-1185">Reference proteome</keyword>
<gene>
    <name evidence="2" type="ORF">STCU_03216</name>
</gene>
<proteinExistence type="predicted"/>
<organism evidence="2 3">
    <name type="scientific">Strigomonas culicis</name>
    <dbReference type="NCBI Taxonomy" id="28005"/>
    <lineage>
        <taxon>Eukaryota</taxon>
        <taxon>Discoba</taxon>
        <taxon>Euglenozoa</taxon>
        <taxon>Kinetoplastea</taxon>
        <taxon>Metakinetoplastina</taxon>
        <taxon>Trypanosomatida</taxon>
        <taxon>Trypanosomatidae</taxon>
        <taxon>Strigomonadinae</taxon>
        <taxon>Strigomonas</taxon>
    </lineage>
</organism>
<accession>S9USN0</accession>
<dbReference type="Proteomes" id="UP000015354">
    <property type="component" value="Unassembled WGS sequence"/>
</dbReference>
<name>S9USN0_9TRYP</name>
<comment type="caution">
    <text evidence="2">The sequence shown here is derived from an EMBL/GenBank/DDBJ whole genome shotgun (WGS) entry which is preliminary data.</text>
</comment>
<evidence type="ECO:0000313" key="3">
    <source>
        <dbReference type="Proteomes" id="UP000015354"/>
    </source>
</evidence>
<dbReference type="OrthoDB" id="240866at2759"/>